<name>A0A6J4CUK9_9EURO</name>
<gene>
    <name evidence="5" type="primary">sptC</name>
</gene>
<dbReference type="AlphaFoldDB" id="A0A6J4CUK9"/>
<keyword evidence="3" id="KW-0560">Oxidoreductase</keyword>
<evidence type="ECO:0000256" key="1">
    <source>
        <dbReference type="ARBA" id="ARBA00006484"/>
    </source>
</evidence>
<comment type="similarity">
    <text evidence="1 4">Belongs to the short-chain dehydrogenases/reductases (SDR) family.</text>
</comment>
<dbReference type="CDD" id="cd05233">
    <property type="entry name" value="SDR_c"/>
    <property type="match status" value="1"/>
</dbReference>
<dbReference type="InterPro" id="IPR051122">
    <property type="entry name" value="SDR_DHRS6-like"/>
</dbReference>
<organism evidence="5">
    <name type="scientific">Aspergillus sp</name>
    <dbReference type="NCBI Taxonomy" id="5065"/>
    <lineage>
        <taxon>Eukaryota</taxon>
        <taxon>Fungi</taxon>
        <taxon>Dikarya</taxon>
        <taxon>Ascomycota</taxon>
        <taxon>Pezizomycotina</taxon>
        <taxon>Eurotiomycetes</taxon>
        <taxon>Eurotiomycetidae</taxon>
        <taxon>Eurotiales</taxon>
        <taxon>Aspergillaceae</taxon>
        <taxon>Aspergillus</taxon>
    </lineage>
</organism>
<accession>A0A6J4CUK9</accession>
<dbReference type="PRINTS" id="PR00080">
    <property type="entry name" value="SDRFAMILY"/>
</dbReference>
<dbReference type="InterPro" id="IPR036291">
    <property type="entry name" value="NAD(P)-bd_dom_sf"/>
</dbReference>
<dbReference type="PROSITE" id="PS00061">
    <property type="entry name" value="ADH_SHORT"/>
    <property type="match status" value="1"/>
</dbReference>
<proteinExistence type="inferred from homology"/>
<dbReference type="SUPFAM" id="SSF51735">
    <property type="entry name" value="NAD(P)-binding Rossmann-fold domains"/>
    <property type="match status" value="1"/>
</dbReference>
<dbReference type="EMBL" id="LC537469">
    <property type="protein sequence ID" value="BCD52381.1"/>
    <property type="molecule type" value="Genomic_DNA"/>
</dbReference>
<dbReference type="PRINTS" id="PR00081">
    <property type="entry name" value="GDHRDH"/>
</dbReference>
<reference evidence="5" key="1">
    <citation type="journal article" date="2020" name="Org. Lett.">
        <title>Structural Diversification of Andiconin-Derived Natural Products by alpha-Ketoglutarate-Dependent Dioxygenases.</title>
        <authorList>
            <person name="Bai T."/>
            <person name="Matsuda Y."/>
            <person name="Tao H."/>
            <person name="Mori T."/>
            <person name="Zhang Y."/>
            <person name="Abe I."/>
        </authorList>
    </citation>
    <scope>NUCLEOTIDE SEQUENCE</scope>
    <source>
        <strain evidence="5">TJ23</strain>
    </source>
</reference>
<evidence type="ECO:0000256" key="4">
    <source>
        <dbReference type="RuleBase" id="RU000363"/>
    </source>
</evidence>
<keyword evidence="2" id="KW-0521">NADP</keyword>
<sequence length="255" mass="26733">MGFLQDKVVIITGAAAGIGLATATAALDEGARVFGIDLAPAPTSLQENPNFEFLRADLTDHDCPKRAVQACIAAFGQRIDGLLNVAGIADNYGSADSVTDEVWDRCLAVNLTAPVKLMREVIPIMREAGKGSIVNTSSKAGLSGASSGVAYTASKHGLIGVTKNVAWRFKTEGIRCNAICPGAVATEMGMTGDFSLWDQAAMEAMRPIHAAHMDMGIGATIKAQEVAQTLLFLVSDLSRRVNGAVIPVDDAWSTI</sequence>
<evidence type="ECO:0000313" key="5">
    <source>
        <dbReference type="EMBL" id="BCD52381.1"/>
    </source>
</evidence>
<dbReference type="GO" id="GO:0044550">
    <property type="term" value="P:secondary metabolite biosynthetic process"/>
    <property type="evidence" value="ECO:0007669"/>
    <property type="project" value="UniProtKB-ARBA"/>
</dbReference>
<dbReference type="GO" id="GO:0016491">
    <property type="term" value="F:oxidoreductase activity"/>
    <property type="evidence" value="ECO:0007669"/>
    <property type="project" value="UniProtKB-KW"/>
</dbReference>
<dbReference type="PANTHER" id="PTHR43477">
    <property type="entry name" value="DIHYDROANTICAPSIN 7-DEHYDROGENASE"/>
    <property type="match status" value="1"/>
</dbReference>
<dbReference type="Gene3D" id="3.40.50.720">
    <property type="entry name" value="NAD(P)-binding Rossmann-like Domain"/>
    <property type="match status" value="1"/>
</dbReference>
<dbReference type="InterPro" id="IPR002347">
    <property type="entry name" value="SDR_fam"/>
</dbReference>
<protein>
    <submittedName>
        <fullName evidence="5">Short-chain dehydrogenase/reductase SptC</fullName>
    </submittedName>
</protein>
<evidence type="ECO:0000256" key="2">
    <source>
        <dbReference type="ARBA" id="ARBA00022857"/>
    </source>
</evidence>
<dbReference type="Pfam" id="PF00106">
    <property type="entry name" value="adh_short"/>
    <property type="match status" value="1"/>
</dbReference>
<evidence type="ECO:0000256" key="3">
    <source>
        <dbReference type="ARBA" id="ARBA00023002"/>
    </source>
</evidence>
<dbReference type="InterPro" id="IPR020904">
    <property type="entry name" value="Sc_DH/Rdtase_CS"/>
</dbReference>
<dbReference type="FunFam" id="3.40.50.720:FF:000084">
    <property type="entry name" value="Short-chain dehydrogenase reductase"/>
    <property type="match status" value="1"/>
</dbReference>
<dbReference type="PANTHER" id="PTHR43477:SF1">
    <property type="entry name" value="DIHYDROANTICAPSIN 7-DEHYDROGENASE"/>
    <property type="match status" value="1"/>
</dbReference>